<feature type="transmembrane region" description="Helical" evidence="6">
    <location>
        <begin position="154"/>
        <end position="177"/>
    </location>
</feature>
<comment type="subcellular location">
    <subcellularLocation>
        <location evidence="6">Golgi apparatus membrane</location>
        <topology evidence="6">Multi-pass membrane protein</topology>
    </subcellularLocation>
    <subcellularLocation>
        <location evidence="1">Membrane</location>
        <topology evidence="1">Multi-pass membrane protein</topology>
    </subcellularLocation>
</comment>
<feature type="non-terminal residue" evidence="8">
    <location>
        <position position="1"/>
    </location>
</feature>
<comment type="similarity">
    <text evidence="2 6">Belongs to the YIP1 family.</text>
</comment>
<gene>
    <name evidence="8" type="primary">YIPF6</name>
    <name evidence="8" type="ORF">TR114035</name>
</gene>
<evidence type="ECO:0000256" key="1">
    <source>
        <dbReference type="ARBA" id="ARBA00004141"/>
    </source>
</evidence>
<evidence type="ECO:0000256" key="4">
    <source>
        <dbReference type="ARBA" id="ARBA00022989"/>
    </source>
</evidence>
<reference evidence="8" key="1">
    <citation type="submission" date="2016-01" db="EMBL/GenBank/DDBJ databases">
        <title>Reference transcriptome for the parasite Schistocephalus solidus: insights into the molecular evolution of parasitism.</title>
        <authorList>
            <person name="Hebert F.O."/>
            <person name="Grambauer S."/>
            <person name="Barber I."/>
            <person name="Landry C.R."/>
            <person name="Aubin-Horth N."/>
        </authorList>
    </citation>
    <scope>NUCLEOTIDE SEQUENCE</scope>
</reference>
<protein>
    <recommendedName>
        <fullName evidence="6">Protein YIPF</fullName>
    </recommendedName>
</protein>
<dbReference type="Pfam" id="PF04893">
    <property type="entry name" value="Yip1"/>
    <property type="match status" value="1"/>
</dbReference>
<dbReference type="InterPro" id="IPR006977">
    <property type="entry name" value="Yip1_dom"/>
</dbReference>
<dbReference type="GO" id="GO:0005802">
    <property type="term" value="C:trans-Golgi network"/>
    <property type="evidence" value="ECO:0007669"/>
    <property type="project" value="TreeGrafter"/>
</dbReference>
<evidence type="ECO:0000313" key="8">
    <source>
        <dbReference type="EMBL" id="JAP51792.1"/>
    </source>
</evidence>
<feature type="domain" description="Yip1" evidence="7">
    <location>
        <begin position="94"/>
        <end position="237"/>
    </location>
</feature>
<evidence type="ECO:0000256" key="2">
    <source>
        <dbReference type="ARBA" id="ARBA00010596"/>
    </source>
</evidence>
<organism evidence="8">
    <name type="scientific">Schistocephalus solidus</name>
    <name type="common">Tapeworm</name>
    <dbReference type="NCBI Taxonomy" id="70667"/>
    <lineage>
        <taxon>Eukaryota</taxon>
        <taxon>Metazoa</taxon>
        <taxon>Spiralia</taxon>
        <taxon>Lophotrochozoa</taxon>
        <taxon>Platyhelminthes</taxon>
        <taxon>Cestoda</taxon>
        <taxon>Eucestoda</taxon>
        <taxon>Diphyllobothriidea</taxon>
        <taxon>Diphyllobothriidae</taxon>
        <taxon>Schistocephalus</taxon>
    </lineage>
</organism>
<dbReference type="GO" id="GO:0000139">
    <property type="term" value="C:Golgi membrane"/>
    <property type="evidence" value="ECO:0007669"/>
    <property type="project" value="UniProtKB-SubCell"/>
</dbReference>
<evidence type="ECO:0000256" key="6">
    <source>
        <dbReference type="RuleBase" id="RU361264"/>
    </source>
</evidence>
<evidence type="ECO:0000256" key="5">
    <source>
        <dbReference type="ARBA" id="ARBA00023136"/>
    </source>
</evidence>
<accession>A0A0X3PTK5</accession>
<keyword evidence="4 6" id="KW-1133">Transmembrane helix</keyword>
<keyword evidence="3 6" id="KW-0812">Transmembrane</keyword>
<dbReference type="PANTHER" id="PTHR21236">
    <property type="entry name" value="GOLGI MEMBRANE PROTEIN YIP1"/>
    <property type="match status" value="1"/>
</dbReference>
<dbReference type="InterPro" id="IPR045231">
    <property type="entry name" value="Yip1/4-like"/>
</dbReference>
<proteinExistence type="inferred from homology"/>
<keyword evidence="5 6" id="KW-0472">Membrane</keyword>
<dbReference type="PANTHER" id="PTHR21236:SF1">
    <property type="entry name" value="PROTEIN YIPF6"/>
    <property type="match status" value="1"/>
</dbReference>
<evidence type="ECO:0000256" key="3">
    <source>
        <dbReference type="ARBA" id="ARBA00022692"/>
    </source>
</evidence>
<sequence>FFLLGLNSDSKYDQLFMSNLMAAANLAFEDDHIKFHGMDSSVGLEGSIVIPKNINSDFSTINEPIRETFLRDTKAVGRKVKHVLLPCSGHEQLRDWDLWGPFTIFVILALILQLSNAQTKETGVPEFAQVFTIFWLGALSVSINSKLLGGTLSFFQVVCVLGYCILPLVIALSLNCAMKLFGKSSTWLLAVRLLVVLGGLTYSIFASVAFIRPSHSRNRVALAVYPFCLFYFFIGWLIFVNTGPTSA</sequence>
<dbReference type="GO" id="GO:0006888">
    <property type="term" value="P:endoplasmic reticulum to Golgi vesicle-mediated transport"/>
    <property type="evidence" value="ECO:0007669"/>
    <property type="project" value="InterPro"/>
</dbReference>
<dbReference type="AlphaFoldDB" id="A0A0X3PTK5"/>
<evidence type="ECO:0000259" key="7">
    <source>
        <dbReference type="Pfam" id="PF04893"/>
    </source>
</evidence>
<name>A0A0X3PTK5_SCHSO</name>
<feature type="transmembrane region" description="Helical" evidence="6">
    <location>
        <begin position="223"/>
        <end position="240"/>
    </location>
</feature>
<feature type="transmembrane region" description="Helical" evidence="6">
    <location>
        <begin position="189"/>
        <end position="211"/>
    </location>
</feature>
<feature type="transmembrane region" description="Helical" evidence="6">
    <location>
        <begin position="127"/>
        <end position="148"/>
    </location>
</feature>
<feature type="transmembrane region" description="Helical" evidence="6">
    <location>
        <begin position="98"/>
        <end position="115"/>
    </location>
</feature>
<dbReference type="EMBL" id="GEEE01011433">
    <property type="protein sequence ID" value="JAP51792.1"/>
    <property type="molecule type" value="Transcribed_RNA"/>
</dbReference>